<organism evidence="1 2">
    <name type="scientific">Cladophialophora carrionii</name>
    <dbReference type="NCBI Taxonomy" id="86049"/>
    <lineage>
        <taxon>Eukaryota</taxon>
        <taxon>Fungi</taxon>
        <taxon>Dikarya</taxon>
        <taxon>Ascomycota</taxon>
        <taxon>Pezizomycotina</taxon>
        <taxon>Eurotiomycetes</taxon>
        <taxon>Chaetothyriomycetidae</taxon>
        <taxon>Chaetothyriales</taxon>
        <taxon>Herpotrichiellaceae</taxon>
        <taxon>Cladophialophora</taxon>
    </lineage>
</organism>
<keyword evidence="2" id="KW-1185">Reference proteome</keyword>
<comment type="caution">
    <text evidence="1">The sequence shown here is derived from an EMBL/GenBank/DDBJ whole genome shotgun (WGS) entry which is preliminary data.</text>
</comment>
<evidence type="ECO:0000313" key="2">
    <source>
        <dbReference type="Proteomes" id="UP000094526"/>
    </source>
</evidence>
<proteinExistence type="predicted"/>
<reference evidence="2" key="1">
    <citation type="submission" date="2015-07" db="EMBL/GenBank/DDBJ databases">
        <authorList>
            <person name="Teixeira M.M."/>
            <person name="Souza R.C."/>
            <person name="Almeida L.G."/>
            <person name="Vicente V.A."/>
            <person name="de Hoog S."/>
            <person name="Bocca A.L."/>
            <person name="de Almeida S.R."/>
            <person name="Vasconcelos A.T."/>
            <person name="Felipe M.S."/>
        </authorList>
    </citation>
    <scope>NUCLEOTIDE SEQUENCE [LARGE SCALE GENOMIC DNA]</scope>
    <source>
        <strain evidence="2">KSF</strain>
    </source>
</reference>
<name>A0A1C1CTM3_9EURO</name>
<protein>
    <submittedName>
        <fullName evidence="1">Uncharacterized protein</fullName>
    </submittedName>
</protein>
<gene>
    <name evidence="1" type="ORF">CLCR_09371</name>
</gene>
<dbReference type="AlphaFoldDB" id="A0A1C1CTM3"/>
<accession>A0A1C1CTM3</accession>
<dbReference type="Proteomes" id="UP000094526">
    <property type="component" value="Unassembled WGS sequence"/>
</dbReference>
<dbReference type="VEuPathDB" id="FungiDB:CLCR_09371"/>
<sequence length="76" mass="8450">MTIYFAVGVSPLYSVLRCWKTLLTPPLAPLDDFDSILGDSAARRFGVVFGELLPNGKHWLALCGQGRRKPGKRMDE</sequence>
<dbReference type="EMBL" id="LGRB01000009">
    <property type="protein sequence ID" value="OCT51857.1"/>
    <property type="molecule type" value="Genomic_DNA"/>
</dbReference>
<evidence type="ECO:0000313" key="1">
    <source>
        <dbReference type="EMBL" id="OCT51857.1"/>
    </source>
</evidence>